<dbReference type="Gene3D" id="3.40.50.410">
    <property type="entry name" value="von Willebrand factor, type A domain"/>
    <property type="match status" value="1"/>
</dbReference>
<dbReference type="EMBL" id="JBHRUG010000048">
    <property type="protein sequence ID" value="MFC3286036.1"/>
    <property type="molecule type" value="Genomic_DNA"/>
</dbReference>
<comment type="caution">
    <text evidence="2">The sequence shown here is derived from an EMBL/GenBank/DDBJ whole genome shotgun (WGS) entry which is preliminary data.</text>
</comment>
<reference evidence="3" key="1">
    <citation type="journal article" date="2019" name="Int. J. Syst. Evol. Microbiol.">
        <title>The Global Catalogue of Microorganisms (GCM) 10K type strain sequencing project: providing services to taxonomists for standard genome sequencing and annotation.</title>
        <authorList>
            <consortium name="The Broad Institute Genomics Platform"/>
            <consortium name="The Broad Institute Genome Sequencing Center for Infectious Disease"/>
            <person name="Wu L."/>
            <person name="Ma J."/>
        </authorList>
    </citation>
    <scope>NUCLEOTIDE SEQUENCE [LARGE SCALE GENOMIC DNA]</scope>
    <source>
        <strain evidence="3">CECT 7698</strain>
    </source>
</reference>
<proteinExistence type="predicted"/>
<dbReference type="Pfam" id="PF11775">
    <property type="entry name" value="CobT_C"/>
    <property type="match status" value="1"/>
</dbReference>
<evidence type="ECO:0000259" key="1">
    <source>
        <dbReference type="Pfam" id="PF11775"/>
    </source>
</evidence>
<protein>
    <submittedName>
        <fullName evidence="2">Cobalamin biosynthesis protein CobT</fullName>
    </submittedName>
</protein>
<dbReference type="InterPro" id="IPR006538">
    <property type="entry name" value="CobT"/>
</dbReference>
<name>A0ABV7LV69_9GAMM</name>
<dbReference type="InterPro" id="IPR036465">
    <property type="entry name" value="vWFA_dom_sf"/>
</dbReference>
<dbReference type="InterPro" id="IPR051928">
    <property type="entry name" value="NorD/CobT"/>
</dbReference>
<dbReference type="RefSeq" id="WP_386776802.1">
    <property type="nucleotide sequence ID" value="NZ_JBHRUG010000048.1"/>
</dbReference>
<organism evidence="2 3">
    <name type="scientific">Litchfieldella rifensis</name>
    <dbReference type="NCBI Taxonomy" id="762643"/>
    <lineage>
        <taxon>Bacteria</taxon>
        <taxon>Pseudomonadati</taxon>
        <taxon>Pseudomonadota</taxon>
        <taxon>Gammaproteobacteria</taxon>
        <taxon>Oceanospirillales</taxon>
        <taxon>Halomonadaceae</taxon>
        <taxon>Litchfieldella</taxon>
    </lineage>
</organism>
<dbReference type="SUPFAM" id="SSF53300">
    <property type="entry name" value="vWA-like"/>
    <property type="match status" value="1"/>
</dbReference>
<dbReference type="PANTHER" id="PTHR41248:SF1">
    <property type="entry name" value="NORD PROTEIN"/>
    <property type="match status" value="1"/>
</dbReference>
<feature type="domain" description="Cobalamin biosynthesis protein CobT VWA" evidence="1">
    <location>
        <begin position="350"/>
        <end position="564"/>
    </location>
</feature>
<dbReference type="Pfam" id="PF06213">
    <property type="entry name" value="CobT"/>
    <property type="match status" value="1"/>
</dbReference>
<keyword evidence="3" id="KW-1185">Reference proteome</keyword>
<evidence type="ECO:0000313" key="2">
    <source>
        <dbReference type="EMBL" id="MFC3286036.1"/>
    </source>
</evidence>
<dbReference type="Proteomes" id="UP001595579">
    <property type="component" value="Unassembled WGS sequence"/>
</dbReference>
<evidence type="ECO:0000313" key="3">
    <source>
        <dbReference type="Proteomes" id="UP001595579"/>
    </source>
</evidence>
<sequence>MDSPRQRLRRQQRLEDLEAAALRALTGDAALHYRGRRLHRGQRALGIHAPHLRLTEDCTDLAAYRGVTDGMALRLLHSDADLHRRQCPEAPVERLIFELLEQLRVESLVAAMPGMAANLQQRFTAWSSAFHHSGLTEGALGILLYSVAQICWSRLMAKPVLAETEDLIEATRAAIVPHLGTALAGLRRHRHDQAAFAPCALAIARWVGDAVRQATPPNDGDDQDETVQQGFALLLDVDDDEQDNGVALASSGHSKAFSDTARRYRVFTTAFDSEVAAGTLVRSALLEEYRERLDARIAAQGINLRRLARQFTARLSLPQRDGWRFGEEEGQLDGRRLAQLITSPAERRLFRREQYKPRADCLVSFLIDCSGSMKAHSEALAMLIDQLARALDMAGVTTEILGFTTGAWGGGRAQQEWLRRGRPRHPGRLNEVRYLVFKDAERPWRRARRDIGALLKRDLYREGIDGEAVEWACARMRGREEQRRILVVLSDGSPSDSATNLANDRFYLDNHLKEVVSHHECQGDIEILGLGVGLDLSPFYRHHLVIDLAQSLDNALCDEVAGLLTARRR</sequence>
<dbReference type="PIRSF" id="PIRSF031715">
    <property type="entry name" value="Cob_chel_CobT"/>
    <property type="match status" value="1"/>
</dbReference>
<dbReference type="InterPro" id="IPR025861">
    <property type="entry name" value="CobT_VWA_dom"/>
</dbReference>
<dbReference type="PANTHER" id="PTHR41248">
    <property type="entry name" value="NORD PROTEIN"/>
    <property type="match status" value="1"/>
</dbReference>
<accession>A0ABV7LV69</accession>
<gene>
    <name evidence="2" type="ORF">ACFOEV_20765</name>
</gene>